<dbReference type="PROSITE" id="PS01117">
    <property type="entry name" value="HTH_MARR_1"/>
    <property type="match status" value="1"/>
</dbReference>
<feature type="domain" description="HTH marR-type" evidence="5">
    <location>
        <begin position="10"/>
        <end position="142"/>
    </location>
</feature>
<evidence type="ECO:0000256" key="4">
    <source>
        <dbReference type="SAM" id="MobiDB-lite"/>
    </source>
</evidence>
<dbReference type="GO" id="GO:0006950">
    <property type="term" value="P:response to stress"/>
    <property type="evidence" value="ECO:0007669"/>
    <property type="project" value="TreeGrafter"/>
</dbReference>
<evidence type="ECO:0000256" key="2">
    <source>
        <dbReference type="ARBA" id="ARBA00023125"/>
    </source>
</evidence>
<dbReference type="InterPro" id="IPR039422">
    <property type="entry name" value="MarR/SlyA-like"/>
</dbReference>
<dbReference type="PROSITE" id="PS50995">
    <property type="entry name" value="HTH_MARR_2"/>
    <property type="match status" value="1"/>
</dbReference>
<dbReference type="PANTHER" id="PTHR33164">
    <property type="entry name" value="TRANSCRIPTIONAL REGULATOR, MARR FAMILY"/>
    <property type="match status" value="1"/>
</dbReference>
<reference evidence="6" key="1">
    <citation type="submission" date="2020-09" db="EMBL/GenBank/DDBJ databases">
        <title>Streptomyces grisecoloratus sp. nov., isolated from cotton soil.</title>
        <authorList>
            <person name="Xing L."/>
        </authorList>
    </citation>
    <scope>NUCLEOTIDE SEQUENCE</scope>
    <source>
        <strain evidence="6">TRM S81-3</strain>
    </source>
</reference>
<evidence type="ECO:0000313" key="7">
    <source>
        <dbReference type="Proteomes" id="UP000621210"/>
    </source>
</evidence>
<protein>
    <submittedName>
        <fullName evidence="6">Winged helix-turn-helix transcriptional regulator</fullName>
    </submittedName>
</protein>
<dbReference type="Pfam" id="PF01047">
    <property type="entry name" value="MarR"/>
    <property type="match status" value="1"/>
</dbReference>
<reference evidence="6" key="2">
    <citation type="submission" date="2020-09" db="EMBL/GenBank/DDBJ databases">
        <authorList>
            <person name="Luo X."/>
        </authorList>
    </citation>
    <scope>NUCLEOTIDE SEQUENCE</scope>
    <source>
        <strain evidence="6">TRM S81-3</strain>
    </source>
</reference>
<dbReference type="InterPro" id="IPR036390">
    <property type="entry name" value="WH_DNA-bd_sf"/>
</dbReference>
<dbReference type="Proteomes" id="UP000621210">
    <property type="component" value="Unassembled WGS sequence"/>
</dbReference>
<gene>
    <name evidence="6" type="ORF">H0H10_21265</name>
</gene>
<dbReference type="GO" id="GO:0003677">
    <property type="term" value="F:DNA binding"/>
    <property type="evidence" value="ECO:0007669"/>
    <property type="project" value="UniProtKB-KW"/>
</dbReference>
<keyword evidence="2" id="KW-0238">DNA-binding</keyword>
<dbReference type="PANTHER" id="PTHR33164:SF87">
    <property type="entry name" value="MULTIPLE ANTIBIOTIC RESISTANCE PROTEIN MARR"/>
    <property type="match status" value="1"/>
</dbReference>
<dbReference type="GO" id="GO:0003700">
    <property type="term" value="F:DNA-binding transcription factor activity"/>
    <property type="evidence" value="ECO:0007669"/>
    <property type="project" value="InterPro"/>
</dbReference>
<dbReference type="InterPro" id="IPR000835">
    <property type="entry name" value="HTH_MarR-typ"/>
</dbReference>
<name>A0A926L339_9ACTN</name>
<dbReference type="SUPFAM" id="SSF46785">
    <property type="entry name" value="Winged helix' DNA-binding domain"/>
    <property type="match status" value="1"/>
</dbReference>
<comment type="caution">
    <text evidence="6">The sequence shown here is derived from an EMBL/GenBank/DDBJ whole genome shotgun (WGS) entry which is preliminary data.</text>
</comment>
<organism evidence="6 7">
    <name type="scientific">Streptomyces griseicoloratus</name>
    <dbReference type="NCBI Taxonomy" id="2752516"/>
    <lineage>
        <taxon>Bacteria</taxon>
        <taxon>Bacillati</taxon>
        <taxon>Actinomycetota</taxon>
        <taxon>Actinomycetes</taxon>
        <taxon>Kitasatosporales</taxon>
        <taxon>Streptomycetaceae</taxon>
        <taxon>Streptomyces</taxon>
    </lineage>
</organism>
<dbReference type="InterPro" id="IPR023187">
    <property type="entry name" value="Tscrpt_reg_MarR-type_CS"/>
</dbReference>
<dbReference type="Gene3D" id="1.10.10.10">
    <property type="entry name" value="Winged helix-like DNA-binding domain superfamily/Winged helix DNA-binding domain"/>
    <property type="match status" value="1"/>
</dbReference>
<accession>A0A926L339</accession>
<evidence type="ECO:0000256" key="1">
    <source>
        <dbReference type="ARBA" id="ARBA00023015"/>
    </source>
</evidence>
<evidence type="ECO:0000313" key="6">
    <source>
        <dbReference type="EMBL" id="MBD0421650.1"/>
    </source>
</evidence>
<sequence length="168" mass="18294">MGDAPSGATWGRVSHALFRAGRLHRVHAGTLLRRVGLYPGQEILLMLLWDEDHRAQADLIRALALDASTVTKMLQRLEQAGFITRSPSPTDRRASVVSLTDAGQALRDQVADLWHELEQDATTLLSEEETTAVTGILGKIEEGLQQRLPGDRDTDGPPARAEGSPRVG</sequence>
<keyword evidence="3" id="KW-0804">Transcription</keyword>
<proteinExistence type="predicted"/>
<feature type="region of interest" description="Disordered" evidence="4">
    <location>
        <begin position="140"/>
        <end position="168"/>
    </location>
</feature>
<feature type="compositionally biased region" description="Basic and acidic residues" evidence="4">
    <location>
        <begin position="140"/>
        <end position="155"/>
    </location>
</feature>
<dbReference type="PRINTS" id="PR00598">
    <property type="entry name" value="HTHMARR"/>
</dbReference>
<keyword evidence="1" id="KW-0805">Transcription regulation</keyword>
<evidence type="ECO:0000256" key="3">
    <source>
        <dbReference type="ARBA" id="ARBA00023163"/>
    </source>
</evidence>
<dbReference type="EMBL" id="JACVQF010000200">
    <property type="protein sequence ID" value="MBD0421650.1"/>
    <property type="molecule type" value="Genomic_DNA"/>
</dbReference>
<dbReference type="InterPro" id="IPR036388">
    <property type="entry name" value="WH-like_DNA-bd_sf"/>
</dbReference>
<dbReference type="AlphaFoldDB" id="A0A926L339"/>
<evidence type="ECO:0000259" key="5">
    <source>
        <dbReference type="PROSITE" id="PS50995"/>
    </source>
</evidence>
<keyword evidence="7" id="KW-1185">Reference proteome</keyword>
<dbReference type="SMART" id="SM00347">
    <property type="entry name" value="HTH_MARR"/>
    <property type="match status" value="1"/>
</dbReference>